<evidence type="ECO:0000259" key="1">
    <source>
        <dbReference type="Pfam" id="PF24626"/>
    </source>
</evidence>
<accession>A0AAD3XIR3</accession>
<dbReference type="AlphaFoldDB" id="A0AAD3XIR3"/>
<name>A0AAD3XIR3_NEPGR</name>
<evidence type="ECO:0000313" key="2">
    <source>
        <dbReference type="EMBL" id="GMH05910.1"/>
    </source>
</evidence>
<organism evidence="2 3">
    <name type="scientific">Nepenthes gracilis</name>
    <name type="common">Slender pitcher plant</name>
    <dbReference type="NCBI Taxonomy" id="150966"/>
    <lineage>
        <taxon>Eukaryota</taxon>
        <taxon>Viridiplantae</taxon>
        <taxon>Streptophyta</taxon>
        <taxon>Embryophyta</taxon>
        <taxon>Tracheophyta</taxon>
        <taxon>Spermatophyta</taxon>
        <taxon>Magnoliopsida</taxon>
        <taxon>eudicotyledons</taxon>
        <taxon>Gunneridae</taxon>
        <taxon>Pentapetalae</taxon>
        <taxon>Caryophyllales</taxon>
        <taxon>Nepenthaceae</taxon>
        <taxon>Nepenthes</taxon>
    </lineage>
</organism>
<comment type="caution">
    <text evidence="2">The sequence shown here is derived from an EMBL/GenBank/DDBJ whole genome shotgun (WGS) entry which is preliminary data.</text>
</comment>
<feature type="domain" description="Tf2-1-like SH3-like" evidence="1">
    <location>
        <begin position="131"/>
        <end position="196"/>
    </location>
</feature>
<dbReference type="Pfam" id="PF24626">
    <property type="entry name" value="SH3_Tf2-1"/>
    <property type="match status" value="1"/>
</dbReference>
<dbReference type="PANTHER" id="PTHR46148">
    <property type="entry name" value="CHROMO DOMAIN-CONTAINING PROTEIN"/>
    <property type="match status" value="1"/>
</dbReference>
<dbReference type="EMBL" id="BSYO01000006">
    <property type="protein sequence ID" value="GMH05910.1"/>
    <property type="molecule type" value="Genomic_DNA"/>
</dbReference>
<dbReference type="InterPro" id="IPR056924">
    <property type="entry name" value="SH3_Tf2-1"/>
</dbReference>
<gene>
    <name evidence="2" type="ORF">Nepgr_007750</name>
</gene>
<protein>
    <recommendedName>
        <fullName evidence="1">Tf2-1-like SH3-like domain-containing protein</fullName>
    </recommendedName>
</protein>
<keyword evidence="3" id="KW-1185">Reference proteome</keyword>
<dbReference type="PANTHER" id="PTHR46148:SF57">
    <property type="entry name" value="OS12G0499874 PROTEIN"/>
    <property type="match status" value="1"/>
</dbReference>
<sequence>MRQRRWIEFLKDYDCEIQYEPGKANVVADALSWQPGKGMILAYLQVQPYVIDEVKGEQASIGVTPFEALYGRRCRLPIHWEEPGDKRILGSEIVKETTEKIKLVHENLRVARSRQKSYADQRRSALKFDEGDFVFLKVSPSKGTTRFRVKGKLKPRFIDPFEVLERIGEVAYRLALPPSFTEVHDMFYVSMLRKYVHDPTHVIEFEPLEIDKDLAT</sequence>
<evidence type="ECO:0000313" key="3">
    <source>
        <dbReference type="Proteomes" id="UP001279734"/>
    </source>
</evidence>
<dbReference type="Proteomes" id="UP001279734">
    <property type="component" value="Unassembled WGS sequence"/>
</dbReference>
<reference evidence="2" key="1">
    <citation type="submission" date="2023-05" db="EMBL/GenBank/DDBJ databases">
        <title>Nepenthes gracilis genome sequencing.</title>
        <authorList>
            <person name="Fukushima K."/>
        </authorList>
    </citation>
    <scope>NUCLEOTIDE SEQUENCE</scope>
    <source>
        <strain evidence="2">SING2019-196</strain>
    </source>
</reference>
<proteinExistence type="predicted"/>